<dbReference type="InterPro" id="IPR051339">
    <property type="entry name" value="DnaJ_subfamily_B"/>
</dbReference>
<proteinExistence type="predicted"/>
<dbReference type="Gramene" id="ABO96155">
    <property type="protein sequence ID" value="ABO96155"/>
    <property type="gene ID" value="OSTLU_38574"/>
</dbReference>
<dbReference type="GO" id="GO:0051082">
    <property type="term" value="F:unfolded protein binding"/>
    <property type="evidence" value="ECO:0007669"/>
    <property type="project" value="InterPro"/>
</dbReference>
<dbReference type="OMA" id="LWIEVKP"/>
<dbReference type="GO" id="GO:0051087">
    <property type="term" value="F:protein-folding chaperone binding"/>
    <property type="evidence" value="ECO:0007669"/>
    <property type="project" value="TreeGrafter"/>
</dbReference>
<sequence length="336" mass="35564">MGKDFYETLGVSRADADDQEKLKKAYKKAALKSHPDRPGGDAEKFKAVGLAYDALSDANKRTIYDRYGEEGLKQGFVPPEARGEASGASAGGGGGGFGFPGGGGFHEFTGADAEDLFARFFGGGGGGGAGSPFGGGMGDAFGAGVGSKRRRPECVLNLECTLEELFRGGRRDINYVRNVRAGTSGQMAQSNECISIDFKPGWKTGTKITFAGKGNEDAQTGEAADLVVVIKETPHKFLRRDGDDLVYEVPQISLRSALIGWKVEFVNVDGEKVRLSFDDPTAPGSARAVRGKGMPNQKTGRRGDLIVTVKTVKFPSHLNSKQKTLLREAFAPGAAA</sequence>
<dbReference type="HOGENOM" id="CLU_017633_10_2_1"/>
<keyword evidence="1" id="KW-0143">Chaperone</keyword>
<dbReference type="GO" id="GO:0005829">
    <property type="term" value="C:cytosol"/>
    <property type="evidence" value="ECO:0007669"/>
    <property type="project" value="TreeGrafter"/>
</dbReference>
<dbReference type="PANTHER" id="PTHR24078">
    <property type="entry name" value="DNAJ HOMOLOG SUBFAMILY C MEMBER"/>
    <property type="match status" value="1"/>
</dbReference>
<dbReference type="InterPro" id="IPR018253">
    <property type="entry name" value="DnaJ_domain_CS"/>
</dbReference>
<feature type="domain" description="J" evidence="3">
    <location>
        <begin position="4"/>
        <end position="68"/>
    </location>
</feature>
<dbReference type="eggNOG" id="KOG0714">
    <property type="taxonomic scope" value="Eukaryota"/>
</dbReference>
<dbReference type="InterPro" id="IPR002939">
    <property type="entry name" value="DnaJ_C"/>
</dbReference>
<evidence type="ECO:0000313" key="4">
    <source>
        <dbReference type="EMBL" id="ABO96155.1"/>
    </source>
</evidence>
<dbReference type="InterPro" id="IPR036869">
    <property type="entry name" value="J_dom_sf"/>
</dbReference>
<dbReference type="Proteomes" id="UP000001568">
    <property type="component" value="Chromosome 5"/>
</dbReference>
<dbReference type="PROSITE" id="PS00636">
    <property type="entry name" value="DNAJ_1"/>
    <property type="match status" value="1"/>
</dbReference>
<dbReference type="Pfam" id="PF00226">
    <property type="entry name" value="DnaJ"/>
    <property type="match status" value="1"/>
</dbReference>
<dbReference type="Gene3D" id="2.60.260.20">
    <property type="entry name" value="Urease metallochaperone UreE, N-terminal domain"/>
    <property type="match status" value="2"/>
</dbReference>
<dbReference type="GO" id="GO:0006457">
    <property type="term" value="P:protein folding"/>
    <property type="evidence" value="ECO:0007669"/>
    <property type="project" value="InterPro"/>
</dbReference>
<dbReference type="CDD" id="cd10747">
    <property type="entry name" value="DnaJ_C"/>
    <property type="match status" value="1"/>
</dbReference>
<gene>
    <name evidence="4" type="ORF">OSTLU_38574</name>
</gene>
<dbReference type="SUPFAM" id="SSF46565">
    <property type="entry name" value="Chaperone J-domain"/>
    <property type="match status" value="1"/>
</dbReference>
<dbReference type="InterPro" id="IPR001623">
    <property type="entry name" value="DnaJ_domain"/>
</dbReference>
<organism evidence="4 5">
    <name type="scientific">Ostreococcus lucimarinus (strain CCE9901)</name>
    <dbReference type="NCBI Taxonomy" id="436017"/>
    <lineage>
        <taxon>Eukaryota</taxon>
        <taxon>Viridiplantae</taxon>
        <taxon>Chlorophyta</taxon>
        <taxon>Mamiellophyceae</taxon>
        <taxon>Mamiellales</taxon>
        <taxon>Bathycoccaceae</taxon>
        <taxon>Ostreococcus</taxon>
    </lineage>
</organism>
<dbReference type="PANTHER" id="PTHR24078:SF562">
    <property type="entry name" value="DNAJ DOMAIN CONTAINING PROTEIN"/>
    <property type="match status" value="1"/>
</dbReference>
<dbReference type="OrthoDB" id="550424at2759"/>
<dbReference type="SMART" id="SM00271">
    <property type="entry name" value="DnaJ"/>
    <property type="match status" value="1"/>
</dbReference>
<dbReference type="PRINTS" id="PR00625">
    <property type="entry name" value="JDOMAIN"/>
</dbReference>
<protein>
    <recommendedName>
        <fullName evidence="3">J domain-containing protein</fullName>
    </recommendedName>
</protein>
<feature type="region of interest" description="Disordered" evidence="2">
    <location>
        <begin position="74"/>
        <end position="93"/>
    </location>
</feature>
<keyword evidence="5" id="KW-1185">Reference proteome</keyword>
<evidence type="ECO:0000313" key="5">
    <source>
        <dbReference type="Proteomes" id="UP000001568"/>
    </source>
</evidence>
<dbReference type="EMBL" id="CP000585">
    <property type="protein sequence ID" value="ABO96155.1"/>
    <property type="molecule type" value="Genomic_DNA"/>
</dbReference>
<dbReference type="PROSITE" id="PS50076">
    <property type="entry name" value="DNAJ_2"/>
    <property type="match status" value="1"/>
</dbReference>
<evidence type="ECO:0000256" key="1">
    <source>
        <dbReference type="ARBA" id="ARBA00023186"/>
    </source>
</evidence>
<dbReference type="AlphaFoldDB" id="A4RY35"/>
<dbReference type="Gene3D" id="1.10.287.110">
    <property type="entry name" value="DnaJ domain"/>
    <property type="match status" value="1"/>
</dbReference>
<dbReference type="InterPro" id="IPR008971">
    <property type="entry name" value="HSP40/DnaJ_pept-bd"/>
</dbReference>
<dbReference type="KEGG" id="olu:OSTLU_38574"/>
<dbReference type="FunFam" id="2.60.260.20:FF:000013">
    <property type="entry name" value="DnaJ subfamily B member 11"/>
    <property type="match status" value="1"/>
</dbReference>
<name>A4RY35_OSTLU</name>
<dbReference type="RefSeq" id="XP_001417862.1">
    <property type="nucleotide sequence ID" value="XM_001417825.1"/>
</dbReference>
<reference evidence="4 5" key="1">
    <citation type="journal article" date="2007" name="Proc. Natl. Acad. Sci. U.S.A.">
        <title>The tiny eukaryote Ostreococcus provides genomic insights into the paradox of plankton speciation.</title>
        <authorList>
            <person name="Palenik B."/>
            <person name="Grimwood J."/>
            <person name="Aerts A."/>
            <person name="Rouze P."/>
            <person name="Salamov A."/>
            <person name="Putnam N."/>
            <person name="Dupont C."/>
            <person name="Jorgensen R."/>
            <person name="Derelle E."/>
            <person name="Rombauts S."/>
            <person name="Zhou K."/>
            <person name="Otillar R."/>
            <person name="Merchant S.S."/>
            <person name="Podell S."/>
            <person name="Gaasterland T."/>
            <person name="Napoli C."/>
            <person name="Gendler K."/>
            <person name="Manuell A."/>
            <person name="Tai V."/>
            <person name="Vallon O."/>
            <person name="Piganeau G."/>
            <person name="Jancek S."/>
            <person name="Heijde M."/>
            <person name="Jabbari K."/>
            <person name="Bowler C."/>
            <person name="Lohr M."/>
            <person name="Robbens S."/>
            <person name="Werner G."/>
            <person name="Dubchak I."/>
            <person name="Pazour G.J."/>
            <person name="Ren Q."/>
            <person name="Paulsen I."/>
            <person name="Delwiche C."/>
            <person name="Schmutz J."/>
            <person name="Rokhsar D."/>
            <person name="Van de Peer Y."/>
            <person name="Moreau H."/>
            <person name="Grigoriev I.V."/>
        </authorList>
    </citation>
    <scope>NUCLEOTIDE SEQUENCE [LARGE SCALE GENOMIC DNA]</scope>
    <source>
        <strain evidence="4 5">CCE9901</strain>
    </source>
</reference>
<dbReference type="SUPFAM" id="SSF49493">
    <property type="entry name" value="HSP40/DnaJ peptide-binding domain"/>
    <property type="match status" value="2"/>
</dbReference>
<dbReference type="STRING" id="436017.A4RY35"/>
<evidence type="ECO:0000256" key="2">
    <source>
        <dbReference type="SAM" id="MobiDB-lite"/>
    </source>
</evidence>
<feature type="region of interest" description="Disordered" evidence="2">
    <location>
        <begin position="281"/>
        <end position="300"/>
    </location>
</feature>
<dbReference type="GeneID" id="5002020"/>
<accession>A4RY35</accession>
<dbReference type="Pfam" id="PF01556">
    <property type="entry name" value="DnaJ_C"/>
    <property type="match status" value="1"/>
</dbReference>
<evidence type="ECO:0000259" key="3">
    <source>
        <dbReference type="PROSITE" id="PS50076"/>
    </source>
</evidence>